<evidence type="ECO:0000256" key="1">
    <source>
        <dbReference type="SAM" id="MobiDB-lite"/>
    </source>
</evidence>
<organism evidence="2 3">
    <name type="scientific">Prauserella oleivorans</name>
    <dbReference type="NCBI Taxonomy" id="1478153"/>
    <lineage>
        <taxon>Bacteria</taxon>
        <taxon>Bacillati</taxon>
        <taxon>Actinomycetota</taxon>
        <taxon>Actinomycetes</taxon>
        <taxon>Pseudonocardiales</taxon>
        <taxon>Pseudonocardiaceae</taxon>
        <taxon>Prauserella</taxon>
    </lineage>
</organism>
<dbReference type="Proteomes" id="UP001597478">
    <property type="component" value="Unassembled WGS sequence"/>
</dbReference>
<keyword evidence="3" id="KW-1185">Reference proteome</keyword>
<accession>A0ABW5W6K1</accession>
<dbReference type="RefSeq" id="WP_377386899.1">
    <property type="nucleotide sequence ID" value="NZ_JBHSAN010000006.1"/>
</dbReference>
<sequence length="55" mass="6145">MLPAFVETDARKHLPHLGARDPVPGERERQRDVLFCGERADQVEGLEHEADPVPG</sequence>
<gene>
    <name evidence="2" type="ORF">ACFS2C_06820</name>
</gene>
<feature type="region of interest" description="Disordered" evidence="1">
    <location>
        <begin position="1"/>
        <end position="29"/>
    </location>
</feature>
<comment type="caution">
    <text evidence="2">The sequence shown here is derived from an EMBL/GenBank/DDBJ whole genome shotgun (WGS) entry which is preliminary data.</text>
</comment>
<evidence type="ECO:0000313" key="2">
    <source>
        <dbReference type="EMBL" id="MFD2799099.1"/>
    </source>
</evidence>
<name>A0ABW5W6K1_9PSEU</name>
<reference evidence="3" key="1">
    <citation type="journal article" date="2019" name="Int. J. Syst. Evol. Microbiol.">
        <title>The Global Catalogue of Microorganisms (GCM) 10K type strain sequencing project: providing services to taxonomists for standard genome sequencing and annotation.</title>
        <authorList>
            <consortium name="The Broad Institute Genomics Platform"/>
            <consortium name="The Broad Institute Genome Sequencing Center for Infectious Disease"/>
            <person name="Wu L."/>
            <person name="Ma J."/>
        </authorList>
    </citation>
    <scope>NUCLEOTIDE SEQUENCE [LARGE SCALE GENOMIC DNA]</scope>
    <source>
        <strain evidence="3">IBRC-M 10906</strain>
    </source>
</reference>
<proteinExistence type="predicted"/>
<protein>
    <submittedName>
        <fullName evidence="2">Uncharacterized protein</fullName>
    </submittedName>
</protein>
<dbReference type="EMBL" id="JBHUOF010000007">
    <property type="protein sequence ID" value="MFD2799099.1"/>
    <property type="molecule type" value="Genomic_DNA"/>
</dbReference>
<evidence type="ECO:0000313" key="3">
    <source>
        <dbReference type="Proteomes" id="UP001597478"/>
    </source>
</evidence>